<feature type="compositionally biased region" description="Acidic residues" evidence="1">
    <location>
        <begin position="13"/>
        <end position="36"/>
    </location>
</feature>
<comment type="caution">
    <text evidence="2">The sequence shown here is derived from an EMBL/GenBank/DDBJ whole genome shotgun (WGS) entry which is preliminary data.</text>
</comment>
<sequence length="66" mass="7522">MRVEEELQNDTVIEGEDVGDEEAVEEVAEEEEEEESVSPLSFKCNKRTKCAECITVEDDDSLFHNN</sequence>
<evidence type="ECO:0000313" key="3">
    <source>
        <dbReference type="Proteomes" id="UP001372338"/>
    </source>
</evidence>
<accession>A0AAN9F409</accession>
<gene>
    <name evidence="2" type="ORF">RIF29_21937</name>
</gene>
<dbReference type="AlphaFoldDB" id="A0AAN9F409"/>
<proteinExistence type="predicted"/>
<name>A0AAN9F409_CROPI</name>
<dbReference type="Proteomes" id="UP001372338">
    <property type="component" value="Unassembled WGS sequence"/>
</dbReference>
<reference evidence="2 3" key="1">
    <citation type="submission" date="2024-01" db="EMBL/GenBank/DDBJ databases">
        <title>The genomes of 5 underutilized Papilionoideae crops provide insights into root nodulation and disease resistanc.</title>
        <authorList>
            <person name="Yuan L."/>
        </authorList>
    </citation>
    <scope>NUCLEOTIDE SEQUENCE [LARGE SCALE GENOMIC DNA]</scope>
    <source>
        <strain evidence="2">ZHUSHIDOU_FW_LH</strain>
        <tissue evidence="2">Leaf</tissue>
    </source>
</reference>
<keyword evidence="3" id="KW-1185">Reference proteome</keyword>
<evidence type="ECO:0000313" key="2">
    <source>
        <dbReference type="EMBL" id="KAK7269219.1"/>
    </source>
</evidence>
<dbReference type="EMBL" id="JAYWIO010000004">
    <property type="protein sequence ID" value="KAK7269219.1"/>
    <property type="molecule type" value="Genomic_DNA"/>
</dbReference>
<feature type="region of interest" description="Disordered" evidence="1">
    <location>
        <begin position="1"/>
        <end position="39"/>
    </location>
</feature>
<evidence type="ECO:0000256" key="1">
    <source>
        <dbReference type="SAM" id="MobiDB-lite"/>
    </source>
</evidence>
<organism evidence="2 3">
    <name type="scientific">Crotalaria pallida</name>
    <name type="common">Smooth rattlebox</name>
    <name type="synonym">Crotalaria striata</name>
    <dbReference type="NCBI Taxonomy" id="3830"/>
    <lineage>
        <taxon>Eukaryota</taxon>
        <taxon>Viridiplantae</taxon>
        <taxon>Streptophyta</taxon>
        <taxon>Embryophyta</taxon>
        <taxon>Tracheophyta</taxon>
        <taxon>Spermatophyta</taxon>
        <taxon>Magnoliopsida</taxon>
        <taxon>eudicotyledons</taxon>
        <taxon>Gunneridae</taxon>
        <taxon>Pentapetalae</taxon>
        <taxon>rosids</taxon>
        <taxon>fabids</taxon>
        <taxon>Fabales</taxon>
        <taxon>Fabaceae</taxon>
        <taxon>Papilionoideae</taxon>
        <taxon>50 kb inversion clade</taxon>
        <taxon>genistoids sensu lato</taxon>
        <taxon>core genistoids</taxon>
        <taxon>Crotalarieae</taxon>
        <taxon>Crotalaria</taxon>
    </lineage>
</organism>
<protein>
    <submittedName>
        <fullName evidence="2">Uncharacterized protein</fullName>
    </submittedName>
</protein>